<feature type="domain" description="4Fe-4S" evidence="18">
    <location>
        <begin position="89"/>
        <end position="150"/>
    </location>
</feature>
<dbReference type="RefSeq" id="WP_244378710.1">
    <property type="nucleotide sequence ID" value="NZ_CP083239.1"/>
</dbReference>
<reference evidence="19" key="1">
    <citation type="submission" date="2021-09" db="EMBL/GenBank/DDBJ databases">
        <title>Network and meta-omics reveal the key degrader and cooperation patterns in an efficient 1,4-dioxane-degrading microbial community.</title>
        <authorList>
            <person name="Dai C."/>
        </authorList>
    </citation>
    <scope>NUCLEOTIDE SEQUENCE</scope>
    <source>
        <strain evidence="19">ZM13</strain>
    </source>
</reference>
<dbReference type="Gene3D" id="3.40.50.80">
    <property type="entry name" value="Nucleotide-binding domain of ferredoxin-NADP reductase (FNR) module"/>
    <property type="match status" value="1"/>
</dbReference>
<evidence type="ECO:0000256" key="14">
    <source>
        <dbReference type="ARBA" id="ARBA00023192"/>
    </source>
</evidence>
<dbReference type="PANTHER" id="PTHR19384:SF128">
    <property type="entry name" value="NADPH OXIDOREDUCTASE A"/>
    <property type="match status" value="1"/>
</dbReference>
<dbReference type="GO" id="GO:0050660">
    <property type="term" value="F:flavin adenine dinucleotide binding"/>
    <property type="evidence" value="ECO:0007669"/>
    <property type="project" value="TreeGrafter"/>
</dbReference>
<keyword evidence="11 19" id="KW-0560">Oxidoreductase</keyword>
<name>A0A9E7A1P4_9HYPH</name>
<dbReference type="GO" id="GO:0004783">
    <property type="term" value="F:sulfite reductase (NADPH) activity"/>
    <property type="evidence" value="ECO:0007669"/>
    <property type="project" value="UniProtKB-EC"/>
</dbReference>
<dbReference type="GO" id="GO:0051539">
    <property type="term" value="F:4 iron, 4 sulfur cluster binding"/>
    <property type="evidence" value="ECO:0007669"/>
    <property type="project" value="UniProtKB-KW"/>
</dbReference>
<evidence type="ECO:0000259" key="18">
    <source>
        <dbReference type="PROSITE" id="PS51656"/>
    </source>
</evidence>
<dbReference type="GO" id="GO:0010181">
    <property type="term" value="F:FMN binding"/>
    <property type="evidence" value="ECO:0007669"/>
    <property type="project" value="TreeGrafter"/>
</dbReference>
<evidence type="ECO:0000256" key="10">
    <source>
        <dbReference type="ARBA" id="ARBA00022982"/>
    </source>
</evidence>
<dbReference type="GO" id="GO:0019344">
    <property type="term" value="P:cysteine biosynthetic process"/>
    <property type="evidence" value="ECO:0007669"/>
    <property type="project" value="UniProtKB-KW"/>
</dbReference>
<dbReference type="PROSITE" id="PS51384">
    <property type="entry name" value="FAD_FR"/>
    <property type="match status" value="1"/>
</dbReference>
<keyword evidence="9" id="KW-0521">NADP</keyword>
<keyword evidence="6" id="KW-0288">FMN</keyword>
<keyword evidence="14" id="KW-0198">Cysteine biosynthesis</keyword>
<dbReference type="InterPro" id="IPR007202">
    <property type="entry name" value="4Fe-4S_dom"/>
</dbReference>
<evidence type="ECO:0000313" key="20">
    <source>
        <dbReference type="Proteomes" id="UP000831684"/>
    </source>
</evidence>
<dbReference type="Pfam" id="PF00175">
    <property type="entry name" value="NAD_binding_1"/>
    <property type="match status" value="1"/>
</dbReference>
<feature type="region of interest" description="Disordered" evidence="16">
    <location>
        <begin position="59"/>
        <end position="80"/>
    </location>
</feature>
<accession>A0A9E7A1P4</accession>
<dbReference type="SUPFAM" id="SSF52343">
    <property type="entry name" value="Ferredoxin reductase-like, C-terminal NADP-linked domain"/>
    <property type="match status" value="1"/>
</dbReference>
<organism evidence="19 20">
    <name type="scientific">Ancylobacter polymorphus</name>
    <dbReference type="NCBI Taxonomy" id="223390"/>
    <lineage>
        <taxon>Bacteria</taxon>
        <taxon>Pseudomonadati</taxon>
        <taxon>Pseudomonadota</taxon>
        <taxon>Alphaproteobacteria</taxon>
        <taxon>Hyphomicrobiales</taxon>
        <taxon>Xanthobacteraceae</taxon>
        <taxon>Ancylobacter</taxon>
    </lineage>
</organism>
<evidence type="ECO:0000256" key="6">
    <source>
        <dbReference type="ARBA" id="ARBA00022643"/>
    </source>
</evidence>
<evidence type="ECO:0000256" key="11">
    <source>
        <dbReference type="ARBA" id="ARBA00023002"/>
    </source>
</evidence>
<dbReference type="SUPFAM" id="SSF63380">
    <property type="entry name" value="Riboflavin synthase domain-like"/>
    <property type="match status" value="1"/>
</dbReference>
<keyword evidence="5" id="KW-0285">Flavoprotein</keyword>
<keyword evidence="14" id="KW-0028">Amino-acid biosynthesis</keyword>
<comment type="cofactor">
    <cofactor evidence="1">
        <name>FMN</name>
        <dbReference type="ChEBI" id="CHEBI:58210"/>
    </cofactor>
</comment>
<dbReference type="InterPro" id="IPR001709">
    <property type="entry name" value="Flavoprot_Pyr_Nucl_cyt_Rdtase"/>
</dbReference>
<evidence type="ECO:0000256" key="8">
    <source>
        <dbReference type="ARBA" id="ARBA00022827"/>
    </source>
</evidence>
<comment type="catalytic activity">
    <reaction evidence="15">
        <text>hydrogen sulfide + 3 NADP(+) + 3 H2O = sulfite + 3 NADPH + 4 H(+)</text>
        <dbReference type="Rhea" id="RHEA:13801"/>
        <dbReference type="ChEBI" id="CHEBI:15377"/>
        <dbReference type="ChEBI" id="CHEBI:15378"/>
        <dbReference type="ChEBI" id="CHEBI:17359"/>
        <dbReference type="ChEBI" id="CHEBI:29919"/>
        <dbReference type="ChEBI" id="CHEBI:57783"/>
        <dbReference type="ChEBI" id="CHEBI:58349"/>
        <dbReference type="EC" id="1.8.1.2"/>
    </reaction>
</comment>
<dbReference type="AlphaFoldDB" id="A0A9E7A1P4"/>
<keyword evidence="8" id="KW-0274">FAD</keyword>
<dbReference type="InterPro" id="IPR003097">
    <property type="entry name" value="CysJ-like_FAD-binding"/>
</dbReference>
<evidence type="ECO:0000256" key="3">
    <source>
        <dbReference type="ARBA" id="ARBA00012604"/>
    </source>
</evidence>
<evidence type="ECO:0000256" key="15">
    <source>
        <dbReference type="ARBA" id="ARBA00052219"/>
    </source>
</evidence>
<dbReference type="Proteomes" id="UP000831684">
    <property type="component" value="Chromosome"/>
</dbReference>
<evidence type="ECO:0000259" key="17">
    <source>
        <dbReference type="PROSITE" id="PS51384"/>
    </source>
</evidence>
<evidence type="ECO:0000256" key="4">
    <source>
        <dbReference type="ARBA" id="ARBA00022485"/>
    </source>
</evidence>
<dbReference type="PRINTS" id="PR00371">
    <property type="entry name" value="FPNCR"/>
</dbReference>
<feature type="domain" description="FAD-binding FR-type" evidence="17">
    <location>
        <begin position="185"/>
        <end position="397"/>
    </location>
</feature>
<dbReference type="InterPro" id="IPR039261">
    <property type="entry name" value="FNR_nucleotide-bd"/>
</dbReference>
<dbReference type="FunFam" id="3.40.50.80:FF:000001">
    <property type="entry name" value="NADPH--cytochrome P450 reductase 1"/>
    <property type="match status" value="1"/>
</dbReference>
<gene>
    <name evidence="19" type="ORF">K9D25_01880</name>
</gene>
<evidence type="ECO:0000256" key="7">
    <source>
        <dbReference type="ARBA" id="ARBA00022723"/>
    </source>
</evidence>
<evidence type="ECO:0000256" key="9">
    <source>
        <dbReference type="ARBA" id="ARBA00022857"/>
    </source>
</evidence>
<keyword evidence="12" id="KW-0408">Iron</keyword>
<dbReference type="InterPro" id="IPR017938">
    <property type="entry name" value="Riboflavin_synthase-like_b-brl"/>
</dbReference>
<keyword evidence="7" id="KW-0479">Metal-binding</keyword>
<keyword evidence="10" id="KW-0813">Transport</keyword>
<dbReference type="EMBL" id="CP083239">
    <property type="protein sequence ID" value="UOK71500.1"/>
    <property type="molecule type" value="Genomic_DNA"/>
</dbReference>
<evidence type="ECO:0000256" key="13">
    <source>
        <dbReference type="ARBA" id="ARBA00023014"/>
    </source>
</evidence>
<dbReference type="Gene3D" id="2.40.30.10">
    <property type="entry name" value="Translation factors"/>
    <property type="match status" value="1"/>
</dbReference>
<evidence type="ECO:0000256" key="1">
    <source>
        <dbReference type="ARBA" id="ARBA00001917"/>
    </source>
</evidence>
<dbReference type="EC" id="1.8.1.2" evidence="3"/>
<dbReference type="KEGG" id="apol:K9D25_01880"/>
<keyword evidence="13" id="KW-0411">Iron-sulfur</keyword>
<evidence type="ECO:0000256" key="5">
    <source>
        <dbReference type="ARBA" id="ARBA00022630"/>
    </source>
</evidence>
<protein>
    <recommendedName>
        <fullName evidence="3">assimilatory sulfite reductase (NADPH)</fullName>
        <ecNumber evidence="3">1.8.1.2</ecNumber>
    </recommendedName>
</protein>
<dbReference type="NCBIfam" id="NF004859">
    <property type="entry name" value="PRK06214.1"/>
    <property type="match status" value="1"/>
</dbReference>
<evidence type="ECO:0000313" key="19">
    <source>
        <dbReference type="EMBL" id="UOK71500.1"/>
    </source>
</evidence>
<dbReference type="InterPro" id="IPR001433">
    <property type="entry name" value="OxRdtase_FAD/NAD-bd"/>
</dbReference>
<evidence type="ECO:0000256" key="12">
    <source>
        <dbReference type="ARBA" id="ARBA00023004"/>
    </source>
</evidence>
<keyword evidence="4" id="KW-0004">4Fe-4S</keyword>
<evidence type="ECO:0000256" key="16">
    <source>
        <dbReference type="SAM" id="MobiDB-lite"/>
    </source>
</evidence>
<dbReference type="GO" id="GO:0005829">
    <property type="term" value="C:cytosol"/>
    <property type="evidence" value="ECO:0007669"/>
    <property type="project" value="TreeGrafter"/>
</dbReference>
<dbReference type="InterPro" id="IPR023173">
    <property type="entry name" value="NADPH_Cyt_P450_Rdtase_alpha"/>
</dbReference>
<dbReference type="InterPro" id="IPR017927">
    <property type="entry name" value="FAD-bd_FR_type"/>
</dbReference>
<evidence type="ECO:0000256" key="2">
    <source>
        <dbReference type="ARBA" id="ARBA00001974"/>
    </source>
</evidence>
<keyword evidence="10" id="KW-0249">Electron transport</keyword>
<sequence>MSVQPPPFLTPLLPDNAPFSPAQRAWLNGFFAGLLSLEGQGAAPLAPEQAKALMPGVDLASPSATPGDGDDGAAPWHDPSLPLAERMDMAAGRPLRRRMMAAMAQQDCGQCGYNCEDYSNALAAGSETRLNLCQPGGKDTLRMLKKLAAEGEGSAQAPPPATGAAVPARVEHAAPAGPQPGYSRDHPVKATFLSRRRLNAEASAKQTWHLDFRLPAGLDYAAGDSFGLLPVNAPELVAAVMARLGLASDARLDGRPIRDMLLREKALGAAPDGLFTLLAETTAAPDEKVKLARLAEGEDPDGDLDTTDVLAALDKCSAVPEAGAFLAALDPLQPRLYSISSSPKASPGQLSLTVDTVRYDIGARTRLGVASTFLADRIEPGTELPVYVQKAHGFALPASGEVPIIMVGPGTGIAPFRAFLQERLALRATGGAWLFFGHQRRDSDFFYEEELGGLQATGTLTRLSLAWSRDAGPKVYVQDRMREEGAALFEWLERGAHFYICGDAKRMAADVDKALHAVVEQHGPRDAAGAKAYIAALKAAGRYQADVY</sequence>
<dbReference type="GO" id="GO:0046872">
    <property type="term" value="F:metal ion binding"/>
    <property type="evidence" value="ECO:0007669"/>
    <property type="project" value="UniProtKB-KW"/>
</dbReference>
<dbReference type="Gene3D" id="1.20.990.10">
    <property type="entry name" value="NADPH-cytochrome p450 Reductase, Chain A, domain 3"/>
    <property type="match status" value="1"/>
</dbReference>
<dbReference type="PANTHER" id="PTHR19384">
    <property type="entry name" value="NITRIC OXIDE SYNTHASE-RELATED"/>
    <property type="match status" value="1"/>
</dbReference>
<dbReference type="PROSITE" id="PS51656">
    <property type="entry name" value="4FE4S"/>
    <property type="match status" value="1"/>
</dbReference>
<comment type="cofactor">
    <cofactor evidence="2">
        <name>FAD</name>
        <dbReference type="ChEBI" id="CHEBI:57692"/>
    </cofactor>
</comment>
<dbReference type="Pfam" id="PF00667">
    <property type="entry name" value="FAD_binding_1"/>
    <property type="match status" value="1"/>
</dbReference>
<proteinExistence type="predicted"/>